<dbReference type="PANTHER" id="PTHR30591">
    <property type="entry name" value="RECBCD ENZYME SUBUNIT RECC"/>
    <property type="match status" value="1"/>
</dbReference>
<evidence type="ECO:0000256" key="4">
    <source>
        <dbReference type="ARBA" id="ARBA00022801"/>
    </source>
</evidence>
<dbReference type="Gene3D" id="3.90.320.10">
    <property type="match status" value="1"/>
</dbReference>
<dbReference type="GO" id="GO:0004386">
    <property type="term" value="F:helicase activity"/>
    <property type="evidence" value="ECO:0007669"/>
    <property type="project" value="UniProtKB-KW"/>
</dbReference>
<dbReference type="InterPro" id="IPR027417">
    <property type="entry name" value="P-loop_NTPase"/>
</dbReference>
<dbReference type="RefSeq" id="WP_058963206.1">
    <property type="nucleotide sequence ID" value="NZ_CABKVM010000013.1"/>
</dbReference>
<accession>A0A4R1QP39</accession>
<keyword evidence="9" id="KW-0234">DNA repair</keyword>
<dbReference type="Gene3D" id="3.40.50.300">
    <property type="entry name" value="P-loop containing nucleotide triphosphate hydrolases"/>
    <property type="match status" value="3"/>
</dbReference>
<dbReference type="EMBL" id="SLUM01000020">
    <property type="protein sequence ID" value="TCL54673.1"/>
    <property type="molecule type" value="Genomic_DNA"/>
</dbReference>
<organism evidence="11 12">
    <name type="scientific">Allofournierella massiliensis</name>
    <dbReference type="NCBI Taxonomy" id="1650663"/>
    <lineage>
        <taxon>Bacteria</taxon>
        <taxon>Bacillati</taxon>
        <taxon>Bacillota</taxon>
        <taxon>Clostridia</taxon>
        <taxon>Eubacteriales</taxon>
        <taxon>Oscillospiraceae</taxon>
        <taxon>Allofournierella</taxon>
    </lineage>
</organism>
<evidence type="ECO:0000256" key="6">
    <source>
        <dbReference type="ARBA" id="ARBA00022839"/>
    </source>
</evidence>
<evidence type="ECO:0000256" key="2">
    <source>
        <dbReference type="ARBA" id="ARBA00022741"/>
    </source>
</evidence>
<evidence type="ECO:0000313" key="11">
    <source>
        <dbReference type="EMBL" id="TCL54673.1"/>
    </source>
</evidence>
<evidence type="ECO:0000256" key="3">
    <source>
        <dbReference type="ARBA" id="ARBA00022763"/>
    </source>
</evidence>
<dbReference type="PANTHER" id="PTHR30591:SF1">
    <property type="entry name" value="RECBCD ENZYME SUBUNIT RECC"/>
    <property type="match status" value="1"/>
</dbReference>
<dbReference type="GO" id="GO:0003677">
    <property type="term" value="F:DNA binding"/>
    <property type="evidence" value="ECO:0007669"/>
    <property type="project" value="UniProtKB-KW"/>
</dbReference>
<evidence type="ECO:0000256" key="5">
    <source>
        <dbReference type="ARBA" id="ARBA00022806"/>
    </source>
</evidence>
<evidence type="ECO:0000256" key="7">
    <source>
        <dbReference type="ARBA" id="ARBA00022840"/>
    </source>
</evidence>
<dbReference type="GO" id="GO:0006281">
    <property type="term" value="P:DNA repair"/>
    <property type="evidence" value="ECO:0007669"/>
    <property type="project" value="UniProtKB-KW"/>
</dbReference>
<comment type="caution">
    <text evidence="11">The sequence shown here is derived from an EMBL/GenBank/DDBJ whole genome shotgun (WGS) entry which is preliminary data.</text>
</comment>
<keyword evidence="6" id="KW-0269">Exonuclease</keyword>
<name>A0A4R1QP39_9FIRM</name>
<reference evidence="11 12" key="1">
    <citation type="submission" date="2019-03" db="EMBL/GenBank/DDBJ databases">
        <title>Genomic Encyclopedia of Type Strains, Phase IV (KMG-IV): sequencing the most valuable type-strain genomes for metagenomic binning, comparative biology and taxonomic classification.</title>
        <authorList>
            <person name="Goeker M."/>
        </authorList>
    </citation>
    <scope>NUCLEOTIDE SEQUENCE [LARGE SCALE GENOMIC DNA]</scope>
    <source>
        <strain evidence="11 12">DSM 100451</strain>
    </source>
</reference>
<keyword evidence="7" id="KW-0067">ATP-binding</keyword>
<dbReference type="GO" id="GO:0005524">
    <property type="term" value="F:ATP binding"/>
    <property type="evidence" value="ECO:0007669"/>
    <property type="project" value="UniProtKB-KW"/>
</dbReference>
<dbReference type="PROSITE" id="PS51217">
    <property type="entry name" value="UVRD_HELICASE_CTER"/>
    <property type="match status" value="1"/>
</dbReference>
<dbReference type="Proteomes" id="UP000295184">
    <property type="component" value="Unassembled WGS sequence"/>
</dbReference>
<dbReference type="InterPro" id="IPR011604">
    <property type="entry name" value="PDDEXK-like_dom_sf"/>
</dbReference>
<proteinExistence type="predicted"/>
<dbReference type="OrthoDB" id="9758506at2"/>
<dbReference type="Pfam" id="PF12705">
    <property type="entry name" value="PDDEXK_1"/>
    <property type="match status" value="1"/>
</dbReference>
<dbReference type="SUPFAM" id="SSF52540">
    <property type="entry name" value="P-loop containing nucleoside triphosphate hydrolases"/>
    <property type="match status" value="1"/>
</dbReference>
<gene>
    <name evidence="11" type="ORF">EDD77_1205</name>
</gene>
<evidence type="ECO:0000256" key="8">
    <source>
        <dbReference type="ARBA" id="ARBA00023125"/>
    </source>
</evidence>
<protein>
    <submittedName>
        <fullName evidence="11">ATP-dependent helicase/nuclease subunit B</fullName>
    </submittedName>
</protein>
<keyword evidence="4" id="KW-0378">Hydrolase</keyword>
<keyword evidence="2" id="KW-0547">Nucleotide-binding</keyword>
<evidence type="ECO:0000256" key="9">
    <source>
        <dbReference type="ARBA" id="ARBA00023204"/>
    </source>
</evidence>
<evidence type="ECO:0000256" key="1">
    <source>
        <dbReference type="ARBA" id="ARBA00022722"/>
    </source>
</evidence>
<dbReference type="GO" id="GO:0004527">
    <property type="term" value="F:exonuclease activity"/>
    <property type="evidence" value="ECO:0007669"/>
    <property type="project" value="UniProtKB-KW"/>
</dbReference>
<evidence type="ECO:0000259" key="10">
    <source>
        <dbReference type="PROSITE" id="PS51217"/>
    </source>
</evidence>
<dbReference type="InterPro" id="IPR038726">
    <property type="entry name" value="PDDEXK_AddAB-type"/>
</dbReference>
<keyword evidence="5 11" id="KW-0347">Helicase</keyword>
<dbReference type="Pfam" id="PF21445">
    <property type="entry name" value="ADDB_N"/>
    <property type="match status" value="1"/>
</dbReference>
<keyword evidence="1" id="KW-0540">Nuclease</keyword>
<keyword evidence="3" id="KW-0227">DNA damage</keyword>
<dbReference type="GO" id="GO:0006310">
    <property type="term" value="P:DNA recombination"/>
    <property type="evidence" value="ECO:0007669"/>
    <property type="project" value="TreeGrafter"/>
</dbReference>
<dbReference type="STRING" id="1650663.GCA_001486665_00712"/>
<keyword evidence="8" id="KW-0238">DNA-binding</keyword>
<dbReference type="AlphaFoldDB" id="A0A4R1QP39"/>
<dbReference type="InterPro" id="IPR049035">
    <property type="entry name" value="ADDB_N"/>
</dbReference>
<sequence>MLHLVLGVSGSGKSGHLLQTIRERALAGEKSVLIVPEQFTSSTEGRLYQLLGDELSGYVTSYSFTSLAEDILQAYGGAAVRTLTDAGRAVLVRRALQSMGPNLVYYSRHRRSAAFCEKCAETLDEFKSAGLSPQQLEQLAKNTSHSSRKLGELAGIYAAYQALLEGSAMDPGDRVLAAARALQPEFFAGRAVFIDEFDTFNAPKRRLLEAMLTMAGDVTVALCCDGMEDYEGGLGLFSGAKQMAAALRQLARKNSVPVAAPLVLDTDWRHSDAPDLARLNRLMAGSLEDPAPADEHQLTLWQAPTRADEAKQVAAAIQALARQGVPYGKMAVICRDSENYLTPIRYEFRLAGIPLFCDEATTAEHAAPVRLVRALLALLRRGLCTENLLAVAKTGLTGLSEEQLCALENYAYTWQLTAAQWRQPFTLSPAGFGANTLSEKAKEEQEKQLALAEEGRAFLVDKLDGFAARCKELSAAEVCAALYKRMQALGGEEKMGELCAELKATEGIPAAAEAVRVWNLTADLLNQMALLLGDEVLPAAELADLFELLVRSTDLGHIPQTLDQVIFTTAGRMRLDNPDWCFVLGLAEGEFPKAPGDKGLLTHAERESLMRQGVEMPDCFENRAIREQVCFYKALTAPAKGLWLSWAAGSAAMPVTSALAPVIECFSPKEPRMERADLAATPAMALDLLGQSWNAESGETAALFRALEEYRAQPEEQPGRLLNPVKRAAGGEPFAVHNTAAMKQLLGRDLWLTPSRMERYYSCPFAYFLEYVLGAKPRKQAALTADQSGNLVHYILEQALRRAGEGFVDLSEEQVKALAAAIAEEYVQENMPGQARRFAYLVERLKKSAANLLLYIQAEQRQGSFVPVAFEKGIGTSAEDVPPVVLTTSGGETVRMVGKIDRVDAFEKNGNTWLRVVDYKTGSKEFLLEDVKNGLNCQMLVYLFTLTRTGGQQFAAPAPAGVLYLMADPAPTRGSRQQAAKGLEYRVEGLVADEYAVIDAMDSERKGLFVPFKFDKDGTPKPGPALASLETLGQLQQELDGLVVQMAERLYAGQVAAEPLAHGKRKETNCKYCDYRSVCGHEDE</sequence>
<dbReference type="InterPro" id="IPR014017">
    <property type="entry name" value="DNA_helicase_UvrD-like_C"/>
</dbReference>
<evidence type="ECO:0000313" key="12">
    <source>
        <dbReference type="Proteomes" id="UP000295184"/>
    </source>
</evidence>
<feature type="domain" description="UvrD-like helicase C-terminal" evidence="10">
    <location>
        <begin position="267"/>
        <end position="556"/>
    </location>
</feature>